<protein>
    <submittedName>
        <fullName evidence="1">Uncharacterized protein</fullName>
    </submittedName>
</protein>
<dbReference type="AlphaFoldDB" id="A0NUQ3"/>
<sequence>MGISLQPHDPDWIRQADLLMNDLRHLLGTRAESLNMSG</sequence>
<evidence type="ECO:0000313" key="1">
    <source>
        <dbReference type="EMBL" id="EAV43655.1"/>
    </source>
</evidence>
<proteinExistence type="predicted"/>
<accession>A0NUQ3</accession>
<comment type="caution">
    <text evidence="1">The sequence shown here is derived from an EMBL/GenBank/DDBJ whole genome shotgun (WGS) entry which is preliminary data.</text>
</comment>
<reference evidence="1 2" key="1">
    <citation type="submission" date="2006-05" db="EMBL/GenBank/DDBJ databases">
        <authorList>
            <person name="King G."/>
            <person name="Ferriera S."/>
            <person name="Johnson J."/>
            <person name="Kravitz S."/>
            <person name="Beeson K."/>
            <person name="Sutton G."/>
            <person name="Rogers Y.-H."/>
            <person name="Friedman R."/>
            <person name="Frazier M."/>
            <person name="Venter J.C."/>
        </authorList>
    </citation>
    <scope>NUCLEOTIDE SEQUENCE [LARGE SCALE GENOMIC DNA]</scope>
    <source>
        <strain evidence="2">ATCC 25650 / DSM 13394 / JCM 20685 / NBRC 16684 / NCIMB 2208 / IAM 12614 / B1</strain>
    </source>
</reference>
<dbReference type="Proteomes" id="UP000004848">
    <property type="component" value="Unassembled WGS sequence"/>
</dbReference>
<gene>
    <name evidence="1" type="ORF">SIAM614_03221</name>
</gene>
<organism evidence="1 2">
    <name type="scientific">Roseibium aggregatum (strain ATCC 25650 / DSM 13394 / JCM 20685 / NBRC 16684 / NCIMB 2208 / IAM 12614 / B1)</name>
    <name type="common">Stappia aggregata</name>
    <dbReference type="NCBI Taxonomy" id="384765"/>
    <lineage>
        <taxon>Bacteria</taxon>
        <taxon>Pseudomonadati</taxon>
        <taxon>Pseudomonadota</taxon>
        <taxon>Alphaproteobacteria</taxon>
        <taxon>Hyphomicrobiales</taxon>
        <taxon>Stappiaceae</taxon>
        <taxon>Roseibium</taxon>
    </lineage>
</organism>
<dbReference type="EMBL" id="AAUW01000009">
    <property type="protein sequence ID" value="EAV43655.1"/>
    <property type="molecule type" value="Genomic_DNA"/>
</dbReference>
<name>A0NUQ3_ROSAI</name>
<evidence type="ECO:0000313" key="2">
    <source>
        <dbReference type="Proteomes" id="UP000004848"/>
    </source>
</evidence>